<comment type="caution">
    <text evidence="1">The sequence shown here is derived from an EMBL/GenBank/DDBJ whole genome shotgun (WGS) entry which is preliminary data.</text>
</comment>
<dbReference type="Proteomes" id="UP000195221">
    <property type="component" value="Unassembled WGS sequence"/>
</dbReference>
<dbReference type="EMBL" id="NBTZ01000065">
    <property type="protein sequence ID" value="OTP74317.1"/>
    <property type="molecule type" value="Genomic_DNA"/>
</dbReference>
<accession>A0A242MSG9</accession>
<proteinExistence type="predicted"/>
<reference evidence="1 2" key="1">
    <citation type="submission" date="2017-03" db="EMBL/GenBank/DDBJ databases">
        <title>Genome analysis of strain PAMC 26577.</title>
        <authorList>
            <person name="Oh H.-M."/>
            <person name="Yang J.-A."/>
        </authorList>
    </citation>
    <scope>NUCLEOTIDE SEQUENCE [LARGE SCALE GENOMIC DNA]</scope>
    <source>
        <strain evidence="1 2">PAMC 26577</strain>
    </source>
</reference>
<dbReference type="AlphaFoldDB" id="A0A242MSG9"/>
<evidence type="ECO:0000313" key="2">
    <source>
        <dbReference type="Proteomes" id="UP000195221"/>
    </source>
</evidence>
<gene>
    <name evidence="1" type="ORF">PAMC26577_15960</name>
</gene>
<evidence type="ECO:0000313" key="1">
    <source>
        <dbReference type="EMBL" id="OTP74317.1"/>
    </source>
</evidence>
<sequence>MNADAVVTTKVSYGFEVRSQSAREPHQLNIALAFALKTPARLNPVQIAIDIDLQQLARMIGRATCSRLLCFIEAQLCKVKLLYKRLDNPDRVVLCDEVIKAFWK</sequence>
<organism evidence="1 2">
    <name type="scientific">Caballeronia sordidicola</name>
    <name type="common">Burkholderia sordidicola</name>
    <dbReference type="NCBI Taxonomy" id="196367"/>
    <lineage>
        <taxon>Bacteria</taxon>
        <taxon>Pseudomonadati</taxon>
        <taxon>Pseudomonadota</taxon>
        <taxon>Betaproteobacteria</taxon>
        <taxon>Burkholderiales</taxon>
        <taxon>Burkholderiaceae</taxon>
        <taxon>Caballeronia</taxon>
    </lineage>
</organism>
<name>A0A242MSG9_CABSO</name>
<protein>
    <submittedName>
        <fullName evidence="1">Uncharacterized protein</fullName>
    </submittedName>
</protein>